<feature type="signal peptide" evidence="4">
    <location>
        <begin position="1"/>
        <end position="25"/>
    </location>
</feature>
<dbReference type="InterPro" id="IPR036058">
    <property type="entry name" value="Kazal_dom_sf"/>
</dbReference>
<dbReference type="Proteomes" id="UP000694569">
    <property type="component" value="Unplaced"/>
</dbReference>
<reference evidence="6" key="1">
    <citation type="submission" date="2025-08" db="UniProtKB">
        <authorList>
            <consortium name="Ensembl"/>
        </authorList>
    </citation>
    <scope>IDENTIFICATION</scope>
</reference>
<feature type="domain" description="Kazal-like" evidence="5">
    <location>
        <begin position="24"/>
        <end position="85"/>
    </location>
</feature>
<dbReference type="AlphaFoldDB" id="A0A8C5MZ91"/>
<evidence type="ECO:0000256" key="4">
    <source>
        <dbReference type="SAM" id="SignalP"/>
    </source>
</evidence>
<keyword evidence="4" id="KW-0732">Signal</keyword>
<organism evidence="6 7">
    <name type="scientific">Leptobrachium leishanense</name>
    <name type="common">Leishan spiny toad</name>
    <dbReference type="NCBI Taxonomy" id="445787"/>
    <lineage>
        <taxon>Eukaryota</taxon>
        <taxon>Metazoa</taxon>
        <taxon>Chordata</taxon>
        <taxon>Craniata</taxon>
        <taxon>Vertebrata</taxon>
        <taxon>Euteleostomi</taxon>
        <taxon>Amphibia</taxon>
        <taxon>Batrachia</taxon>
        <taxon>Anura</taxon>
        <taxon>Pelobatoidea</taxon>
        <taxon>Megophryidae</taxon>
        <taxon>Leptobrachium</taxon>
    </lineage>
</organism>
<dbReference type="PROSITE" id="PS00282">
    <property type="entry name" value="KAZAL_1"/>
    <property type="match status" value="2"/>
</dbReference>
<evidence type="ECO:0000313" key="6">
    <source>
        <dbReference type="Ensembl" id="ENSLLEP00000019249.1"/>
    </source>
</evidence>
<dbReference type="SMART" id="SM00280">
    <property type="entry name" value="KAZAL"/>
    <property type="match status" value="2"/>
</dbReference>
<dbReference type="PROSITE" id="PS51465">
    <property type="entry name" value="KAZAL_2"/>
    <property type="match status" value="2"/>
</dbReference>
<keyword evidence="2" id="KW-0964">Secreted</keyword>
<dbReference type="InterPro" id="IPR002350">
    <property type="entry name" value="Kazal_dom"/>
</dbReference>
<dbReference type="GO" id="GO:0005576">
    <property type="term" value="C:extracellular region"/>
    <property type="evidence" value="ECO:0007669"/>
    <property type="project" value="UniProtKB-SubCell"/>
</dbReference>
<evidence type="ECO:0000259" key="5">
    <source>
        <dbReference type="PROSITE" id="PS51465"/>
    </source>
</evidence>
<sequence>MTTISIIVLVLAAFINFSGFTPVAGYEDECSKFKADESGMYMACPRVHDPVCGTDGKTYDNTCKLCEAKLTKQLIEVKHKGPCNSKGEKVDCESYRGRNACTLDYNPRCGSDGISYGNECQYCMAQNSKEGLTLMNVGRCAN</sequence>
<dbReference type="Gene3D" id="3.30.60.30">
    <property type="match status" value="2"/>
</dbReference>
<accession>A0A8C5MZ91</accession>
<dbReference type="InterPro" id="IPR050159">
    <property type="entry name" value="Kazal-type_SerProtInhib"/>
</dbReference>
<dbReference type="Ensembl" id="ENSLLET00000020008.1">
    <property type="protein sequence ID" value="ENSLLEP00000019249.1"/>
    <property type="gene ID" value="ENSLLEG00000012205.1"/>
</dbReference>
<dbReference type="SUPFAM" id="SSF100895">
    <property type="entry name" value="Kazal-type serine protease inhibitors"/>
    <property type="match status" value="2"/>
</dbReference>
<evidence type="ECO:0000313" key="7">
    <source>
        <dbReference type="Proteomes" id="UP000694569"/>
    </source>
</evidence>
<evidence type="ECO:0000256" key="3">
    <source>
        <dbReference type="ARBA" id="ARBA00023157"/>
    </source>
</evidence>
<protein>
    <recommendedName>
        <fullName evidence="5">Kazal-like domain-containing protein</fullName>
    </recommendedName>
</protein>
<dbReference type="PANTHER" id="PTHR47499:SF1">
    <property type="entry name" value="SERINE PROTEASE INHIBITOR KAZAL-TYPE 7"/>
    <property type="match status" value="1"/>
</dbReference>
<evidence type="ECO:0000256" key="2">
    <source>
        <dbReference type="ARBA" id="ARBA00022525"/>
    </source>
</evidence>
<dbReference type="PANTHER" id="PTHR47499">
    <property type="entry name" value="SERINE PROTEASE INHIBITOR KAZAL-TYPE 7 SPINK7"/>
    <property type="match status" value="1"/>
</dbReference>
<dbReference type="Pfam" id="PF00050">
    <property type="entry name" value="Kazal_1"/>
    <property type="match status" value="2"/>
</dbReference>
<proteinExistence type="predicted"/>
<keyword evidence="3" id="KW-1015">Disulfide bond</keyword>
<comment type="subcellular location">
    <subcellularLocation>
        <location evidence="1">Secreted</location>
    </subcellularLocation>
</comment>
<name>A0A8C5MZ91_9ANUR</name>
<reference evidence="6" key="2">
    <citation type="submission" date="2025-09" db="UniProtKB">
        <authorList>
            <consortium name="Ensembl"/>
        </authorList>
    </citation>
    <scope>IDENTIFICATION</scope>
</reference>
<dbReference type="OrthoDB" id="126772at2759"/>
<feature type="chain" id="PRO_5034088382" description="Kazal-like domain-containing protein" evidence="4">
    <location>
        <begin position="26"/>
        <end position="142"/>
    </location>
</feature>
<keyword evidence="7" id="KW-1185">Reference proteome</keyword>
<dbReference type="GeneTree" id="ENSGT01130000278840"/>
<evidence type="ECO:0000256" key="1">
    <source>
        <dbReference type="ARBA" id="ARBA00004613"/>
    </source>
</evidence>
<feature type="domain" description="Kazal-like" evidence="5">
    <location>
        <begin position="86"/>
        <end position="142"/>
    </location>
</feature>